<organism evidence="1 2">
    <name type="scientific">Rhizophagus irregularis (strain DAOM 181602 / DAOM 197198 / MUCL 43194)</name>
    <name type="common">Arbuscular mycorrhizal fungus</name>
    <name type="synonym">Glomus intraradices</name>
    <dbReference type="NCBI Taxonomy" id="747089"/>
    <lineage>
        <taxon>Eukaryota</taxon>
        <taxon>Fungi</taxon>
        <taxon>Fungi incertae sedis</taxon>
        <taxon>Mucoromycota</taxon>
        <taxon>Glomeromycotina</taxon>
        <taxon>Glomeromycetes</taxon>
        <taxon>Glomerales</taxon>
        <taxon>Glomeraceae</taxon>
        <taxon>Rhizophagus</taxon>
    </lineage>
</organism>
<dbReference type="EMBL" id="AUPC02000005">
    <property type="protein sequence ID" value="POG82346.1"/>
    <property type="molecule type" value="Genomic_DNA"/>
</dbReference>
<dbReference type="InterPro" id="IPR011990">
    <property type="entry name" value="TPR-like_helical_dom_sf"/>
</dbReference>
<dbReference type="Proteomes" id="UP000018888">
    <property type="component" value="Unassembled WGS sequence"/>
</dbReference>
<dbReference type="Gene3D" id="1.25.40.10">
    <property type="entry name" value="Tetratricopeptide repeat domain"/>
    <property type="match status" value="1"/>
</dbReference>
<comment type="caution">
    <text evidence="1">The sequence shown here is derived from an EMBL/GenBank/DDBJ whole genome shotgun (WGS) entry which is preliminary data.</text>
</comment>
<evidence type="ECO:0000313" key="2">
    <source>
        <dbReference type="Proteomes" id="UP000018888"/>
    </source>
</evidence>
<reference evidence="1 2" key="1">
    <citation type="journal article" date="2013" name="Proc. Natl. Acad. Sci. U.S.A.">
        <title>Genome of an arbuscular mycorrhizal fungus provides insight into the oldest plant symbiosis.</title>
        <authorList>
            <person name="Tisserant E."/>
            <person name="Malbreil M."/>
            <person name="Kuo A."/>
            <person name="Kohler A."/>
            <person name="Symeonidi A."/>
            <person name="Balestrini R."/>
            <person name="Charron P."/>
            <person name="Duensing N."/>
            <person name="Frei Dit Frey N."/>
            <person name="Gianinazzi-Pearson V."/>
            <person name="Gilbert L.B."/>
            <person name="Handa Y."/>
            <person name="Herr J.R."/>
            <person name="Hijri M."/>
            <person name="Koul R."/>
            <person name="Kawaguchi M."/>
            <person name="Krajinski F."/>
            <person name="Lammers P.J."/>
            <person name="Masclaux F.G."/>
            <person name="Murat C."/>
            <person name="Morin E."/>
            <person name="Ndikumana S."/>
            <person name="Pagni M."/>
            <person name="Petitpierre D."/>
            <person name="Requena N."/>
            <person name="Rosikiewicz P."/>
            <person name="Riley R."/>
            <person name="Saito K."/>
            <person name="San Clemente H."/>
            <person name="Shapiro H."/>
            <person name="van Tuinen D."/>
            <person name="Becard G."/>
            <person name="Bonfante P."/>
            <person name="Paszkowski U."/>
            <person name="Shachar-Hill Y.Y."/>
            <person name="Tuskan G.A."/>
            <person name="Young P.W."/>
            <person name="Sanders I.R."/>
            <person name="Henrissat B."/>
            <person name="Rensing S.A."/>
            <person name="Grigoriev I.V."/>
            <person name="Corradi N."/>
            <person name="Roux C."/>
            <person name="Martin F."/>
        </authorList>
    </citation>
    <scope>NUCLEOTIDE SEQUENCE [LARGE SCALE GENOMIC DNA]</scope>
    <source>
        <strain evidence="1 2">DAOM 197198</strain>
    </source>
</reference>
<sequence>CLGNYEQAHFYLDEAIKLNGKNSIAWYIHGEMYFRENMYGRVIDYLRYRESNINKQYIILGNTRKLFKYTGNVG</sequence>
<proteinExistence type="predicted"/>
<dbReference type="SUPFAM" id="SSF48452">
    <property type="entry name" value="TPR-like"/>
    <property type="match status" value="1"/>
</dbReference>
<reference evidence="1 2" key="2">
    <citation type="journal article" date="2018" name="New Phytol.">
        <title>High intraspecific genome diversity in the model arbuscular mycorrhizal symbiont Rhizophagus irregularis.</title>
        <authorList>
            <person name="Chen E.C.H."/>
            <person name="Morin E."/>
            <person name="Beaudet D."/>
            <person name="Noel J."/>
            <person name="Yildirir G."/>
            <person name="Ndikumana S."/>
            <person name="Charron P."/>
            <person name="St-Onge C."/>
            <person name="Giorgi J."/>
            <person name="Kruger M."/>
            <person name="Marton T."/>
            <person name="Ropars J."/>
            <person name="Grigoriev I.V."/>
            <person name="Hainaut M."/>
            <person name="Henrissat B."/>
            <person name="Roux C."/>
            <person name="Martin F."/>
            <person name="Corradi N."/>
        </authorList>
    </citation>
    <scope>NUCLEOTIDE SEQUENCE [LARGE SCALE GENOMIC DNA]</scope>
    <source>
        <strain evidence="1 2">DAOM 197198</strain>
    </source>
</reference>
<accession>A0A2P4QXH2</accession>
<protein>
    <submittedName>
        <fullName evidence="1">Uncharacterized protein</fullName>
    </submittedName>
</protein>
<feature type="non-terminal residue" evidence="1">
    <location>
        <position position="1"/>
    </location>
</feature>
<evidence type="ECO:0000313" key="1">
    <source>
        <dbReference type="EMBL" id="POG82346.1"/>
    </source>
</evidence>
<name>A0A2P4QXH2_RHIID</name>
<keyword evidence="2" id="KW-1185">Reference proteome</keyword>
<dbReference type="AlphaFoldDB" id="A0A2P4QXH2"/>
<gene>
    <name evidence="1" type="ORF">GLOIN_2v1497719</name>
</gene>